<keyword evidence="11 14" id="KW-0503">Monooxygenase</keyword>
<keyword evidence="10 13" id="KW-0408">Iron</keyword>
<feature type="binding site" description="axial binding residue" evidence="13">
    <location>
        <position position="446"/>
    </location>
    <ligand>
        <name>heme</name>
        <dbReference type="ChEBI" id="CHEBI:30413"/>
    </ligand>
    <ligandPart>
        <name>Fe</name>
        <dbReference type="ChEBI" id="CHEBI:18248"/>
    </ligandPart>
</feature>
<comment type="pathway">
    <text evidence="3">Secondary metabolite biosynthesis.</text>
</comment>
<evidence type="ECO:0000256" key="8">
    <source>
        <dbReference type="ARBA" id="ARBA00022989"/>
    </source>
</evidence>
<comment type="similarity">
    <text evidence="4 14">Belongs to the cytochrome P450 family.</text>
</comment>
<evidence type="ECO:0000256" key="4">
    <source>
        <dbReference type="ARBA" id="ARBA00010617"/>
    </source>
</evidence>
<gene>
    <name evidence="16" type="ORF">ONZ51_g9810</name>
</gene>
<dbReference type="Pfam" id="PF00067">
    <property type="entry name" value="p450"/>
    <property type="match status" value="1"/>
</dbReference>
<dbReference type="PROSITE" id="PS00086">
    <property type="entry name" value="CYTOCHROME_P450"/>
    <property type="match status" value="1"/>
</dbReference>
<keyword evidence="6 15" id="KW-0812">Transmembrane</keyword>
<reference evidence="16" key="1">
    <citation type="submission" date="2022-11" db="EMBL/GenBank/DDBJ databases">
        <title>Genome Sequence of Cubamyces cubensis.</title>
        <authorList>
            <person name="Buettner E."/>
        </authorList>
    </citation>
    <scope>NUCLEOTIDE SEQUENCE</scope>
    <source>
        <strain evidence="16">MPL-01</strain>
    </source>
</reference>
<dbReference type="Proteomes" id="UP001215151">
    <property type="component" value="Unassembled WGS sequence"/>
</dbReference>
<dbReference type="PANTHER" id="PTHR46300:SF7">
    <property type="entry name" value="P450, PUTATIVE (EUROFUNG)-RELATED"/>
    <property type="match status" value="1"/>
</dbReference>
<evidence type="ECO:0000313" key="16">
    <source>
        <dbReference type="EMBL" id="KAJ8468161.1"/>
    </source>
</evidence>
<evidence type="ECO:0008006" key="18">
    <source>
        <dbReference type="Google" id="ProtNLM"/>
    </source>
</evidence>
<keyword evidence="7 13" id="KW-0479">Metal-binding</keyword>
<name>A0AAD7TKM9_9APHY</name>
<dbReference type="InterPro" id="IPR001128">
    <property type="entry name" value="Cyt_P450"/>
</dbReference>
<evidence type="ECO:0000256" key="10">
    <source>
        <dbReference type="ARBA" id="ARBA00023004"/>
    </source>
</evidence>
<dbReference type="GO" id="GO:0020037">
    <property type="term" value="F:heme binding"/>
    <property type="evidence" value="ECO:0007669"/>
    <property type="project" value="InterPro"/>
</dbReference>
<comment type="caution">
    <text evidence="16">The sequence shown here is derived from an EMBL/GenBank/DDBJ whole genome shotgun (WGS) entry which is preliminary data.</text>
</comment>
<dbReference type="InterPro" id="IPR002401">
    <property type="entry name" value="Cyt_P450_E_grp-I"/>
</dbReference>
<dbReference type="PRINTS" id="PR00463">
    <property type="entry name" value="EP450I"/>
</dbReference>
<evidence type="ECO:0000256" key="3">
    <source>
        <dbReference type="ARBA" id="ARBA00005179"/>
    </source>
</evidence>
<accession>A0AAD7TKM9</accession>
<dbReference type="InterPro" id="IPR036396">
    <property type="entry name" value="Cyt_P450_sf"/>
</dbReference>
<evidence type="ECO:0000256" key="7">
    <source>
        <dbReference type="ARBA" id="ARBA00022723"/>
    </source>
</evidence>
<dbReference type="InterPro" id="IPR017972">
    <property type="entry name" value="Cyt_P450_CS"/>
</dbReference>
<evidence type="ECO:0000256" key="15">
    <source>
        <dbReference type="SAM" id="Phobius"/>
    </source>
</evidence>
<evidence type="ECO:0000256" key="13">
    <source>
        <dbReference type="PIRSR" id="PIRSR602401-1"/>
    </source>
</evidence>
<evidence type="ECO:0000256" key="5">
    <source>
        <dbReference type="ARBA" id="ARBA00022617"/>
    </source>
</evidence>
<dbReference type="GO" id="GO:0004497">
    <property type="term" value="F:monooxygenase activity"/>
    <property type="evidence" value="ECO:0007669"/>
    <property type="project" value="UniProtKB-KW"/>
</dbReference>
<evidence type="ECO:0000256" key="6">
    <source>
        <dbReference type="ARBA" id="ARBA00022692"/>
    </source>
</evidence>
<keyword evidence="9 14" id="KW-0560">Oxidoreductase</keyword>
<keyword evidence="12 15" id="KW-0472">Membrane</keyword>
<dbReference type="InterPro" id="IPR050364">
    <property type="entry name" value="Cytochrome_P450_fung"/>
</dbReference>
<dbReference type="EMBL" id="JAPEVG010000352">
    <property type="protein sequence ID" value="KAJ8468161.1"/>
    <property type="molecule type" value="Genomic_DNA"/>
</dbReference>
<dbReference type="GO" id="GO:0005506">
    <property type="term" value="F:iron ion binding"/>
    <property type="evidence" value="ECO:0007669"/>
    <property type="project" value="InterPro"/>
</dbReference>
<evidence type="ECO:0000256" key="12">
    <source>
        <dbReference type="ARBA" id="ARBA00023136"/>
    </source>
</evidence>
<dbReference type="CDD" id="cd11065">
    <property type="entry name" value="CYP64-like"/>
    <property type="match status" value="1"/>
</dbReference>
<evidence type="ECO:0000256" key="11">
    <source>
        <dbReference type="ARBA" id="ARBA00023033"/>
    </source>
</evidence>
<evidence type="ECO:0000256" key="1">
    <source>
        <dbReference type="ARBA" id="ARBA00001971"/>
    </source>
</evidence>
<keyword evidence="8 15" id="KW-1133">Transmembrane helix</keyword>
<feature type="transmembrane region" description="Helical" evidence="15">
    <location>
        <begin position="12"/>
        <end position="30"/>
    </location>
</feature>
<dbReference type="Gene3D" id="1.10.630.10">
    <property type="entry name" value="Cytochrome P450"/>
    <property type="match status" value="1"/>
</dbReference>
<keyword evidence="5 13" id="KW-0349">Heme</keyword>
<comment type="cofactor">
    <cofactor evidence="1 13">
        <name>heme</name>
        <dbReference type="ChEBI" id="CHEBI:30413"/>
    </cofactor>
</comment>
<evidence type="ECO:0000256" key="9">
    <source>
        <dbReference type="ARBA" id="ARBA00023002"/>
    </source>
</evidence>
<sequence>MSFIRSMPARGLLEAMFVLLTIGAIFATFLSRRRVRARAPLPPGPPGIPFVGNVLDVPHLQPWVASWNLSSQYGDVISFSTLGQTTIVLNSVAAASDLLGKRSSKYSSRPGPVVSISQILGLDWSLAFMPYDNHWRRVRRLFWQHFHPNVVGQWQASQALESRRFLRCLIDGQADIEYTTKLSLSRSLLSMACGVPAEEVGSSFVELLNDVEVNVSEAFSPAVLALPWLRRLPAWCPGGYWQRKLEGWKLIAQRALELPFGAARNVKNGGDAKPTILSNLSGTQGENEQENTTTLTKSITATAFLAGTDTTAVTLLGFVCAMLLYPEVQKRAQEELDAVVGPNRLPQFTDRASLPYVNAVVKEGLRWHNVAPLGIPHNCSAEDEYRGWRIPKGATVMVNVWGIMHDPEHYLNPEVFDPGRFLKDGKLNEDILDPATVMFGSGRRICPGRHFADNSLFINIASLLHVFDIKPAVDERGATIPVKYSMTSGLVSMVEPFECSFQPRSTAAEALIRDEFDDE</sequence>
<dbReference type="PRINTS" id="PR00385">
    <property type="entry name" value="P450"/>
</dbReference>
<comment type="subcellular location">
    <subcellularLocation>
        <location evidence="2">Membrane</location>
        <topology evidence="2">Single-pass membrane protein</topology>
    </subcellularLocation>
</comment>
<organism evidence="16 17">
    <name type="scientific">Trametes cubensis</name>
    <dbReference type="NCBI Taxonomy" id="1111947"/>
    <lineage>
        <taxon>Eukaryota</taxon>
        <taxon>Fungi</taxon>
        <taxon>Dikarya</taxon>
        <taxon>Basidiomycota</taxon>
        <taxon>Agaricomycotina</taxon>
        <taxon>Agaricomycetes</taxon>
        <taxon>Polyporales</taxon>
        <taxon>Polyporaceae</taxon>
        <taxon>Trametes</taxon>
    </lineage>
</organism>
<proteinExistence type="inferred from homology"/>
<protein>
    <recommendedName>
        <fullName evidence="18">Cytochrome P450</fullName>
    </recommendedName>
</protein>
<dbReference type="GO" id="GO:0016020">
    <property type="term" value="C:membrane"/>
    <property type="evidence" value="ECO:0007669"/>
    <property type="project" value="UniProtKB-SubCell"/>
</dbReference>
<evidence type="ECO:0000256" key="14">
    <source>
        <dbReference type="RuleBase" id="RU000461"/>
    </source>
</evidence>
<evidence type="ECO:0000256" key="2">
    <source>
        <dbReference type="ARBA" id="ARBA00004167"/>
    </source>
</evidence>
<keyword evidence="17" id="KW-1185">Reference proteome</keyword>
<dbReference type="GO" id="GO:0016705">
    <property type="term" value="F:oxidoreductase activity, acting on paired donors, with incorporation or reduction of molecular oxygen"/>
    <property type="evidence" value="ECO:0007669"/>
    <property type="project" value="InterPro"/>
</dbReference>
<dbReference type="PANTHER" id="PTHR46300">
    <property type="entry name" value="P450, PUTATIVE (EUROFUNG)-RELATED-RELATED"/>
    <property type="match status" value="1"/>
</dbReference>
<dbReference type="AlphaFoldDB" id="A0AAD7TKM9"/>
<dbReference type="SUPFAM" id="SSF48264">
    <property type="entry name" value="Cytochrome P450"/>
    <property type="match status" value="1"/>
</dbReference>
<evidence type="ECO:0000313" key="17">
    <source>
        <dbReference type="Proteomes" id="UP001215151"/>
    </source>
</evidence>